<reference evidence="4 6" key="1">
    <citation type="submission" date="2020-01" db="EMBL/GenBank/DDBJ databases">
        <authorList>
            <person name="Mishra B."/>
        </authorList>
    </citation>
    <scope>NUCLEOTIDE SEQUENCE [LARGE SCALE GENOMIC DNA]</scope>
</reference>
<dbReference type="InterPro" id="IPR039537">
    <property type="entry name" value="Retrotran_Ty1/copia-like"/>
</dbReference>
<keyword evidence="1" id="KW-0378">Hydrolase</keyword>
<feature type="region of interest" description="Disordered" evidence="2">
    <location>
        <begin position="1"/>
        <end position="37"/>
    </location>
</feature>
<dbReference type="SUPFAM" id="SSF53098">
    <property type="entry name" value="Ribonuclease H-like"/>
    <property type="match status" value="1"/>
</dbReference>
<dbReference type="Pfam" id="PF13976">
    <property type="entry name" value="gag_pre-integrs"/>
    <property type="match status" value="1"/>
</dbReference>
<dbReference type="EMBL" id="CACVBM020000144">
    <property type="protein sequence ID" value="CAA7015065.1"/>
    <property type="molecule type" value="Genomic_DNA"/>
</dbReference>
<feature type="compositionally biased region" description="Polar residues" evidence="2">
    <location>
        <begin position="851"/>
        <end position="864"/>
    </location>
</feature>
<dbReference type="Pfam" id="PF25597">
    <property type="entry name" value="SH3_retrovirus"/>
    <property type="match status" value="1"/>
</dbReference>
<dbReference type="EMBL" id="CACVBM020000999">
    <property type="protein sequence ID" value="CAA7025516.1"/>
    <property type="molecule type" value="Genomic_DNA"/>
</dbReference>
<dbReference type="OrthoDB" id="1111447at2759"/>
<keyword evidence="6" id="KW-1185">Reference proteome</keyword>
<dbReference type="PROSITE" id="PS50994">
    <property type="entry name" value="INTEGRASE"/>
    <property type="match status" value="1"/>
</dbReference>
<dbReference type="Pfam" id="PF22936">
    <property type="entry name" value="Pol_BBD"/>
    <property type="match status" value="1"/>
</dbReference>
<dbReference type="GO" id="GO:0006508">
    <property type="term" value="P:proteolysis"/>
    <property type="evidence" value="ECO:0007669"/>
    <property type="project" value="UniProtKB-KW"/>
</dbReference>
<protein>
    <recommendedName>
        <fullName evidence="3">Integrase catalytic domain-containing protein</fullName>
    </recommendedName>
</protein>
<evidence type="ECO:0000313" key="4">
    <source>
        <dbReference type="EMBL" id="CAA7015065.1"/>
    </source>
</evidence>
<dbReference type="InterPro" id="IPR029472">
    <property type="entry name" value="Copia-like_N"/>
</dbReference>
<dbReference type="InterPro" id="IPR001584">
    <property type="entry name" value="Integrase_cat-core"/>
</dbReference>
<dbReference type="InterPro" id="IPR036397">
    <property type="entry name" value="RNaseH_sf"/>
</dbReference>
<dbReference type="InterPro" id="IPR025724">
    <property type="entry name" value="GAG-pre-integrase_dom"/>
</dbReference>
<accession>A0A6D2HID8</accession>
<dbReference type="AlphaFoldDB" id="A0A6D2HID8"/>
<evidence type="ECO:0000256" key="1">
    <source>
        <dbReference type="ARBA" id="ARBA00022670"/>
    </source>
</evidence>
<feature type="region of interest" description="Disordered" evidence="2">
    <location>
        <begin position="851"/>
        <end position="884"/>
    </location>
</feature>
<feature type="compositionally biased region" description="Basic residues" evidence="2">
    <location>
        <begin position="1"/>
        <end position="12"/>
    </location>
</feature>
<sequence length="937" mass="104621">MVIGRKVTRRASKATSSARRASIPEVSPPSSPDSSDFSLESVNSIHSPYHLTSGDNPGISLISEVLDGTNFDNWRIAMTISLDAKNKISFVDGSIPRPTELHRSFRIWSRCNSMVKSWLLNSVSKQIYMSILRFNDASEIWNDLMTRFHITNLPRSYHLSQQIWTLQQGSHDLATYYTKLKTLWDELDGAECIETCHSCDCCKAMNKKADHAKVIKFLAGLNDSYAVIRSQIIMKKHVPELSEIYKLLDQDHSQRTINPVHNAGAFQVAVSDSAQPSINAAASTYGKPNSNRPLCSHCGYSGHTIETCYLIHGYPVGFKHKVKQQPEKNLPSAAPRPQQNSKPVVAQVSLPHHGTRENQSPDIINHLSKDQIESVIAYFNSQLQTSPSQNTSMPSSSLTSGTITALPGMAFSNSTLCFVGILKATGNALSSQSWIIDSGATHHVCHDRDLFVEISSSMNRSVTLPTGIGIAIEGIGTVKLNDSLVLRNDHTKGLMIGQGDEISNLYVLDAASLRDISSSPYICSHVVVDSTIWHNRLGHPAFSKTDFIADVLGAKQKNKAFHCAICPLAKQKRLSFASNNNMCENAFDLLHIDTWGPFSVSTVEGYRYFLTIVDDHTRVTWIYLMRTKDEVLTVFPEFLTMVETQYNAVVKGVRSDNAPELKFTALYKKKSIVSYHSCPETPEQNSVVERKHQHILNVARSLMFQAHVPLEYWGDCVLMAVFLINRLPTPLLKDRSPFQVLTSKKPDYTGLRVFGCLAYSSTSPKQRHKFQPRSKPCVFLGYPSGYKGYKLLDLETNSVHISRNVVFYEEIFPFSDGQSSFPLEFFDFSQGSLNTDSSGVDIGEVPVVVNSPSMVENPNPSHTGSRSEDSCDGDQRESTKRAQKKPAYLQDYYCNVTDVDIPYPLANFMSYSQLSDEYKDYICAFALLPEPAFLRML</sequence>
<feature type="compositionally biased region" description="Basic and acidic residues" evidence="2">
    <location>
        <begin position="865"/>
        <end position="880"/>
    </location>
</feature>
<dbReference type="GO" id="GO:0015074">
    <property type="term" value="P:DNA integration"/>
    <property type="evidence" value="ECO:0007669"/>
    <property type="project" value="InterPro"/>
</dbReference>
<feature type="domain" description="Integrase catalytic" evidence="3">
    <location>
        <begin position="582"/>
        <end position="745"/>
    </location>
</feature>
<dbReference type="Gene3D" id="3.30.420.10">
    <property type="entry name" value="Ribonuclease H-like superfamily/Ribonuclease H"/>
    <property type="match status" value="1"/>
</dbReference>
<dbReference type="GO" id="GO:0008233">
    <property type="term" value="F:peptidase activity"/>
    <property type="evidence" value="ECO:0007669"/>
    <property type="project" value="UniProtKB-KW"/>
</dbReference>
<feature type="region of interest" description="Disordered" evidence="2">
    <location>
        <begin position="323"/>
        <end position="344"/>
    </location>
</feature>
<dbReference type="PANTHER" id="PTHR42648">
    <property type="entry name" value="TRANSPOSASE, PUTATIVE-RELATED"/>
    <property type="match status" value="1"/>
</dbReference>
<proteinExistence type="predicted"/>
<dbReference type="Pfam" id="PF03732">
    <property type="entry name" value="Retrotrans_gag"/>
    <property type="match status" value="1"/>
</dbReference>
<dbReference type="InterPro" id="IPR012337">
    <property type="entry name" value="RNaseH-like_sf"/>
</dbReference>
<evidence type="ECO:0000313" key="5">
    <source>
        <dbReference type="EMBL" id="CAA7025516.1"/>
    </source>
</evidence>
<keyword evidence="1" id="KW-0645">Protease</keyword>
<dbReference type="InterPro" id="IPR054722">
    <property type="entry name" value="PolX-like_BBD"/>
</dbReference>
<evidence type="ECO:0000256" key="2">
    <source>
        <dbReference type="SAM" id="MobiDB-lite"/>
    </source>
</evidence>
<gene>
    <name evidence="5" type="ORF">MERR_LOCUS12751</name>
    <name evidence="4" type="ORF">MERR_LOCUS2300</name>
</gene>
<evidence type="ECO:0000259" key="3">
    <source>
        <dbReference type="PROSITE" id="PS50994"/>
    </source>
</evidence>
<dbReference type="PANTHER" id="PTHR42648:SF31">
    <property type="entry name" value="RNA-DIRECTED DNA POLYMERASE"/>
    <property type="match status" value="1"/>
</dbReference>
<evidence type="ECO:0000313" key="6">
    <source>
        <dbReference type="Proteomes" id="UP000467841"/>
    </source>
</evidence>
<feature type="compositionally biased region" description="Low complexity" evidence="2">
    <location>
        <begin position="13"/>
        <end position="25"/>
    </location>
</feature>
<name>A0A6D2HID8_9BRAS</name>
<dbReference type="Proteomes" id="UP000467841">
    <property type="component" value="Unassembled WGS sequence"/>
</dbReference>
<dbReference type="InterPro" id="IPR005162">
    <property type="entry name" value="Retrotrans_gag_dom"/>
</dbReference>
<dbReference type="Pfam" id="PF14244">
    <property type="entry name" value="Retrotran_gag_3"/>
    <property type="match status" value="1"/>
</dbReference>
<dbReference type="InterPro" id="IPR057670">
    <property type="entry name" value="SH3_retrovirus"/>
</dbReference>
<organism evidence="4 6">
    <name type="scientific">Microthlaspi erraticum</name>
    <dbReference type="NCBI Taxonomy" id="1685480"/>
    <lineage>
        <taxon>Eukaryota</taxon>
        <taxon>Viridiplantae</taxon>
        <taxon>Streptophyta</taxon>
        <taxon>Embryophyta</taxon>
        <taxon>Tracheophyta</taxon>
        <taxon>Spermatophyta</taxon>
        <taxon>Magnoliopsida</taxon>
        <taxon>eudicotyledons</taxon>
        <taxon>Gunneridae</taxon>
        <taxon>Pentapetalae</taxon>
        <taxon>rosids</taxon>
        <taxon>malvids</taxon>
        <taxon>Brassicales</taxon>
        <taxon>Brassicaceae</taxon>
        <taxon>Coluteocarpeae</taxon>
        <taxon>Microthlaspi</taxon>
    </lineage>
</organism>
<dbReference type="GO" id="GO:0003676">
    <property type="term" value="F:nucleic acid binding"/>
    <property type="evidence" value="ECO:0007669"/>
    <property type="project" value="InterPro"/>
</dbReference>